<dbReference type="AlphaFoldDB" id="M3E538"/>
<evidence type="ECO:0000256" key="1">
    <source>
        <dbReference type="SAM" id="Phobius"/>
    </source>
</evidence>
<gene>
    <name evidence="2" type="ORF">H114_11186</name>
</gene>
<keyword evidence="3" id="KW-1185">Reference proteome</keyword>
<evidence type="ECO:0000313" key="2">
    <source>
        <dbReference type="EMBL" id="EMF28882.1"/>
    </source>
</evidence>
<keyword evidence="1" id="KW-1133">Transmembrane helix</keyword>
<name>M3E538_STREZ</name>
<keyword evidence="1" id="KW-0472">Membrane</keyword>
<keyword evidence="1" id="KW-0812">Transmembrane</keyword>
<feature type="transmembrane region" description="Helical" evidence="1">
    <location>
        <begin position="12"/>
        <end position="30"/>
    </location>
</feature>
<accession>M3E538</accession>
<evidence type="ECO:0000313" key="3">
    <source>
        <dbReference type="Proteomes" id="UP000011732"/>
    </source>
</evidence>
<dbReference type="EMBL" id="AOHP01000053">
    <property type="protein sequence ID" value="EMF28882.1"/>
    <property type="molecule type" value="Genomic_DNA"/>
</dbReference>
<sequence length="35" mass="3854">MKALLRGTGRSLAVGLTCAAITLLYLFVITRGRWM</sequence>
<organism evidence="2 3">
    <name type="scientific">Streptomyces gancidicus BKS 13-15</name>
    <dbReference type="NCBI Taxonomy" id="1284664"/>
    <lineage>
        <taxon>Bacteria</taxon>
        <taxon>Bacillati</taxon>
        <taxon>Actinomycetota</taxon>
        <taxon>Actinomycetes</taxon>
        <taxon>Kitasatosporales</taxon>
        <taxon>Streptomycetaceae</taxon>
        <taxon>Streptomyces</taxon>
        <taxon>Streptomyces pseudogriseolus group</taxon>
    </lineage>
</organism>
<comment type="caution">
    <text evidence="2">The sequence shown here is derived from an EMBL/GenBank/DDBJ whole genome shotgun (WGS) entry which is preliminary data.</text>
</comment>
<dbReference type="Proteomes" id="UP000011732">
    <property type="component" value="Unassembled WGS sequence"/>
</dbReference>
<reference evidence="2 3" key="1">
    <citation type="journal article" date="2013" name="Genome Announc.">
        <title>Draft Genome Sequence of Streptomyces gancidicus Strain BKS 13-15.</title>
        <authorList>
            <person name="Kumar S."/>
            <person name="Kaur N."/>
            <person name="Singh N.K."/>
            <person name="Raghava G.P."/>
            <person name="Mayilraj S."/>
        </authorList>
    </citation>
    <scope>NUCLEOTIDE SEQUENCE [LARGE SCALE GENOMIC DNA]</scope>
    <source>
        <strain evidence="2 3">BKS 13-15</strain>
    </source>
</reference>
<dbReference type="PATRIC" id="fig|1284664.3.peg.2246"/>
<proteinExistence type="predicted"/>
<protein>
    <submittedName>
        <fullName evidence="2">Uncharacterized protein</fullName>
    </submittedName>
</protein>